<evidence type="ECO:0000259" key="13">
    <source>
        <dbReference type="Pfam" id="PF08546"/>
    </source>
</evidence>
<evidence type="ECO:0000259" key="12">
    <source>
        <dbReference type="Pfam" id="PF02558"/>
    </source>
</evidence>
<dbReference type="STRING" id="393762.SAMN05660472_02166"/>
<dbReference type="InterPro" id="IPR036291">
    <property type="entry name" value="NAD(P)-bd_dom_sf"/>
</dbReference>
<evidence type="ECO:0000256" key="6">
    <source>
        <dbReference type="ARBA" id="ARBA00022655"/>
    </source>
</evidence>
<evidence type="ECO:0000256" key="2">
    <source>
        <dbReference type="ARBA" id="ARBA00004994"/>
    </source>
</evidence>
<dbReference type="EC" id="1.1.1.169" evidence="4 11"/>
<evidence type="ECO:0000256" key="7">
    <source>
        <dbReference type="ARBA" id="ARBA00022857"/>
    </source>
</evidence>
<dbReference type="Pfam" id="PF02558">
    <property type="entry name" value="ApbA"/>
    <property type="match status" value="1"/>
</dbReference>
<sequence>MKIAIIGAGAMGSLYGGLLAEGGQEVLLVDVWQEHVDTINQWGLSMEGVNGHRTIKNIKATTNPSYAEAMDLVIVFVKSTITHIAVSQHKKLCDNNTTVLTLQNGLGNIEKIMETIDKKNIIAGTTAQGCTLLAPGKINHAGVGDTYIGELDGTTSPRIKEIHKAFTAGGLKTNISNNVLGLIWGKLLVNVGINALTAITNLRNGQLVEFEETEELLELAVEEALAVAMARGIELPYGDPVAHTKKICRATALNKSSMLQDLLNKRKTEIAMINGAVVTEGEKLGVKTPVNKVLTNLITVLEKNQ</sequence>
<gene>
    <name evidence="14" type="ORF">SAMN05660472_02166</name>
</gene>
<reference evidence="14 15" key="1">
    <citation type="submission" date="2016-10" db="EMBL/GenBank/DDBJ databases">
        <authorList>
            <person name="de Groot N.N."/>
        </authorList>
    </citation>
    <scope>NUCLEOTIDE SEQUENCE [LARGE SCALE GENOMIC DNA]</scope>
    <source>
        <strain evidence="14 15">DSM 18346</strain>
    </source>
</reference>
<dbReference type="OrthoDB" id="9793586at2"/>
<dbReference type="FunFam" id="1.10.1040.10:FF:000017">
    <property type="entry name" value="2-dehydropantoate 2-reductase"/>
    <property type="match status" value="1"/>
</dbReference>
<dbReference type="NCBIfam" id="TIGR00745">
    <property type="entry name" value="apbA_panE"/>
    <property type="match status" value="1"/>
</dbReference>
<dbReference type="InterPro" id="IPR008927">
    <property type="entry name" value="6-PGluconate_DH-like_C_sf"/>
</dbReference>
<evidence type="ECO:0000256" key="10">
    <source>
        <dbReference type="ARBA" id="ARBA00048793"/>
    </source>
</evidence>
<organism evidence="14 15">
    <name type="scientific">Natronincola ferrireducens</name>
    <dbReference type="NCBI Taxonomy" id="393762"/>
    <lineage>
        <taxon>Bacteria</taxon>
        <taxon>Bacillati</taxon>
        <taxon>Bacillota</taxon>
        <taxon>Clostridia</taxon>
        <taxon>Peptostreptococcales</taxon>
        <taxon>Natronincolaceae</taxon>
        <taxon>Natronincola</taxon>
    </lineage>
</organism>
<dbReference type="Gene3D" id="3.40.50.720">
    <property type="entry name" value="NAD(P)-binding Rossmann-like Domain"/>
    <property type="match status" value="1"/>
</dbReference>
<dbReference type="EMBL" id="FNFP01000004">
    <property type="protein sequence ID" value="SDK86732.1"/>
    <property type="molecule type" value="Genomic_DNA"/>
</dbReference>
<dbReference type="InterPro" id="IPR003710">
    <property type="entry name" value="ApbA"/>
</dbReference>
<evidence type="ECO:0000313" key="15">
    <source>
        <dbReference type="Proteomes" id="UP000198718"/>
    </source>
</evidence>
<feature type="domain" description="Ketopantoate reductase N-terminal" evidence="12">
    <location>
        <begin position="3"/>
        <end position="152"/>
    </location>
</feature>
<dbReference type="PANTHER" id="PTHR43765">
    <property type="entry name" value="2-DEHYDROPANTOATE 2-REDUCTASE-RELATED"/>
    <property type="match status" value="1"/>
</dbReference>
<evidence type="ECO:0000256" key="11">
    <source>
        <dbReference type="RuleBase" id="RU362068"/>
    </source>
</evidence>
<dbReference type="PANTHER" id="PTHR43765:SF2">
    <property type="entry name" value="2-DEHYDROPANTOATE 2-REDUCTASE"/>
    <property type="match status" value="1"/>
</dbReference>
<dbReference type="InterPro" id="IPR050838">
    <property type="entry name" value="Ketopantoate_reductase"/>
</dbReference>
<evidence type="ECO:0000256" key="8">
    <source>
        <dbReference type="ARBA" id="ARBA00023002"/>
    </source>
</evidence>
<comment type="similarity">
    <text evidence="3 11">Belongs to the ketopantoate reductase family.</text>
</comment>
<evidence type="ECO:0000256" key="9">
    <source>
        <dbReference type="ARBA" id="ARBA00032024"/>
    </source>
</evidence>
<dbReference type="InterPro" id="IPR013332">
    <property type="entry name" value="KPR_N"/>
</dbReference>
<keyword evidence="7 11" id="KW-0521">NADP</keyword>
<evidence type="ECO:0000256" key="4">
    <source>
        <dbReference type="ARBA" id="ARBA00013014"/>
    </source>
</evidence>
<dbReference type="Gene3D" id="1.10.1040.10">
    <property type="entry name" value="N-(1-d-carboxylethyl)-l-norvaline Dehydrogenase, domain 2"/>
    <property type="match status" value="1"/>
</dbReference>
<dbReference type="AlphaFoldDB" id="A0A1G9FEF6"/>
<keyword evidence="6 11" id="KW-0566">Pantothenate biosynthesis</keyword>
<comment type="catalytic activity">
    <reaction evidence="10 11">
        <text>(R)-pantoate + NADP(+) = 2-dehydropantoate + NADPH + H(+)</text>
        <dbReference type="Rhea" id="RHEA:16233"/>
        <dbReference type="ChEBI" id="CHEBI:11561"/>
        <dbReference type="ChEBI" id="CHEBI:15378"/>
        <dbReference type="ChEBI" id="CHEBI:15980"/>
        <dbReference type="ChEBI" id="CHEBI:57783"/>
        <dbReference type="ChEBI" id="CHEBI:58349"/>
        <dbReference type="EC" id="1.1.1.169"/>
    </reaction>
</comment>
<dbReference type="Proteomes" id="UP000198718">
    <property type="component" value="Unassembled WGS sequence"/>
</dbReference>
<accession>A0A1G9FEF6</accession>
<keyword evidence="8 11" id="KW-0560">Oxidoreductase</keyword>
<dbReference type="InterPro" id="IPR013328">
    <property type="entry name" value="6PGD_dom2"/>
</dbReference>
<proteinExistence type="inferred from homology"/>
<dbReference type="UniPathway" id="UPA00028">
    <property type="reaction ID" value="UER00004"/>
</dbReference>
<comment type="function">
    <text evidence="1 11">Catalyzes the NADPH-dependent reduction of ketopantoate into pantoic acid.</text>
</comment>
<evidence type="ECO:0000256" key="3">
    <source>
        <dbReference type="ARBA" id="ARBA00007870"/>
    </source>
</evidence>
<protein>
    <recommendedName>
        <fullName evidence="5 11">2-dehydropantoate 2-reductase</fullName>
        <ecNumber evidence="4 11">1.1.1.169</ecNumber>
    </recommendedName>
    <alternativeName>
        <fullName evidence="9 11">Ketopantoate reductase</fullName>
    </alternativeName>
</protein>
<dbReference type="GO" id="GO:0015940">
    <property type="term" value="P:pantothenate biosynthetic process"/>
    <property type="evidence" value="ECO:0007669"/>
    <property type="project" value="UniProtKB-UniPathway"/>
</dbReference>
<dbReference type="SUPFAM" id="SSF48179">
    <property type="entry name" value="6-phosphogluconate dehydrogenase C-terminal domain-like"/>
    <property type="match status" value="1"/>
</dbReference>
<dbReference type="GO" id="GO:0050661">
    <property type="term" value="F:NADP binding"/>
    <property type="evidence" value="ECO:0007669"/>
    <property type="project" value="TreeGrafter"/>
</dbReference>
<dbReference type="GO" id="GO:0008677">
    <property type="term" value="F:2-dehydropantoate 2-reductase activity"/>
    <property type="evidence" value="ECO:0007669"/>
    <property type="project" value="UniProtKB-EC"/>
</dbReference>
<feature type="domain" description="Ketopantoate reductase C-terminal" evidence="13">
    <location>
        <begin position="178"/>
        <end position="301"/>
    </location>
</feature>
<dbReference type="RefSeq" id="WP_090553705.1">
    <property type="nucleotide sequence ID" value="NZ_FNFP01000004.1"/>
</dbReference>
<evidence type="ECO:0000256" key="1">
    <source>
        <dbReference type="ARBA" id="ARBA00002919"/>
    </source>
</evidence>
<dbReference type="Pfam" id="PF08546">
    <property type="entry name" value="ApbA_C"/>
    <property type="match status" value="1"/>
</dbReference>
<evidence type="ECO:0000256" key="5">
    <source>
        <dbReference type="ARBA" id="ARBA00019465"/>
    </source>
</evidence>
<keyword evidence="15" id="KW-1185">Reference proteome</keyword>
<dbReference type="GO" id="GO:0005737">
    <property type="term" value="C:cytoplasm"/>
    <property type="evidence" value="ECO:0007669"/>
    <property type="project" value="TreeGrafter"/>
</dbReference>
<name>A0A1G9FEF6_9FIRM</name>
<comment type="pathway">
    <text evidence="2 11">Cofactor biosynthesis; (R)-pantothenate biosynthesis; (R)-pantoate from 3-methyl-2-oxobutanoate: step 2/2.</text>
</comment>
<dbReference type="InterPro" id="IPR013752">
    <property type="entry name" value="KPA_reductase"/>
</dbReference>
<evidence type="ECO:0000313" key="14">
    <source>
        <dbReference type="EMBL" id="SDK86732.1"/>
    </source>
</evidence>
<dbReference type="SUPFAM" id="SSF51735">
    <property type="entry name" value="NAD(P)-binding Rossmann-fold domains"/>
    <property type="match status" value="1"/>
</dbReference>